<accession>A0ABV2M818</accession>
<dbReference type="SUPFAM" id="SSF52058">
    <property type="entry name" value="L domain-like"/>
    <property type="match status" value="1"/>
</dbReference>
<dbReference type="Gene3D" id="3.40.50.12480">
    <property type="match status" value="1"/>
</dbReference>
<dbReference type="InterPro" id="IPR032675">
    <property type="entry name" value="LRR_dom_sf"/>
</dbReference>
<keyword evidence="2" id="KW-1185">Reference proteome</keyword>
<organism evidence="1 2">
    <name type="scientific">Blautia caecimuris</name>
    <dbReference type="NCBI Taxonomy" id="1796615"/>
    <lineage>
        <taxon>Bacteria</taxon>
        <taxon>Bacillati</taxon>
        <taxon>Bacillota</taxon>
        <taxon>Clostridia</taxon>
        <taxon>Lachnospirales</taxon>
        <taxon>Lachnospiraceae</taxon>
        <taxon>Blautia</taxon>
    </lineage>
</organism>
<evidence type="ECO:0000313" key="2">
    <source>
        <dbReference type="Proteomes" id="UP001549106"/>
    </source>
</evidence>
<dbReference type="Gene3D" id="3.80.10.10">
    <property type="entry name" value="Ribonuclease Inhibitor"/>
    <property type="match status" value="1"/>
</dbReference>
<dbReference type="PANTHER" id="PTHR45661">
    <property type="entry name" value="SURFACE ANTIGEN"/>
    <property type="match status" value="1"/>
</dbReference>
<dbReference type="Pfam" id="PF13306">
    <property type="entry name" value="LRR_5"/>
    <property type="match status" value="1"/>
</dbReference>
<dbReference type="InterPro" id="IPR053139">
    <property type="entry name" value="Surface_bspA-like"/>
</dbReference>
<sequence>MANVLVNEKTLKAIADAVRAQGGTSALMKPGEIPDAVSRIPSGGSAADMSLPVRFFDYDGTLLYSFSLEELAGLERLPDLPFHEGLVCKGWNWSLEDLKATNREMNVAAQYVTDDGATRFYVTLDEDMLESQVSFGQSFSNGVKVDWGDGSELETAEGWNYNRITLTHRYQKAGEYVLRFLPQEDNMVMFMGSYSEGSYVFTAGKKSKEENMKYLSAVRKIEVGRNVKELASYCFCCFSRLETVTLEKTDGLFGNGIVKCCYGLKFLGIPDNLESIPRYLCEQCISLKNVSVPNGIVTIPDNAFSECHSLEKITMPETVTSLGKFALNECLAMKELYLPEKVSAIEGSIFRKDWLLEGIRLTDGITEIPDNAFSGCHMLTELVIPAAVTAITKYAFENCKGMKRYYFLPVLPPKLSGATVFNGIPEDCKIYVPKGSLEAYQTADSWSNFASYMVEMEGDVP</sequence>
<protein>
    <recommendedName>
        <fullName evidence="3">Leucine-rich repeat domain-containing protein</fullName>
    </recommendedName>
</protein>
<dbReference type="PANTHER" id="PTHR45661:SF3">
    <property type="entry name" value="IG-LIKE DOMAIN-CONTAINING PROTEIN"/>
    <property type="match status" value="1"/>
</dbReference>
<dbReference type="RefSeq" id="WP_257465826.1">
    <property type="nucleotide sequence ID" value="NZ_JANJZT010000070.1"/>
</dbReference>
<name>A0ABV2M818_9FIRM</name>
<dbReference type="InterPro" id="IPR026906">
    <property type="entry name" value="LRR_5"/>
</dbReference>
<dbReference type="EMBL" id="JBEPMJ010000071">
    <property type="protein sequence ID" value="MET3752618.1"/>
    <property type="molecule type" value="Genomic_DNA"/>
</dbReference>
<dbReference type="Proteomes" id="UP001549106">
    <property type="component" value="Unassembled WGS sequence"/>
</dbReference>
<reference evidence="1 2" key="1">
    <citation type="submission" date="2024-06" db="EMBL/GenBank/DDBJ databases">
        <title>Genomic Encyclopedia of Type Strains, Phase IV (KMG-IV): sequencing the most valuable type-strain genomes for metagenomic binning, comparative biology and taxonomic classification.</title>
        <authorList>
            <person name="Goeker M."/>
        </authorList>
    </citation>
    <scope>NUCLEOTIDE SEQUENCE [LARGE SCALE GENOMIC DNA]</scope>
    <source>
        <strain evidence="1 2">DSM 29492</strain>
    </source>
</reference>
<comment type="caution">
    <text evidence="1">The sequence shown here is derived from an EMBL/GenBank/DDBJ whole genome shotgun (WGS) entry which is preliminary data.</text>
</comment>
<proteinExistence type="predicted"/>
<evidence type="ECO:0000313" key="1">
    <source>
        <dbReference type="EMBL" id="MET3752618.1"/>
    </source>
</evidence>
<evidence type="ECO:0008006" key="3">
    <source>
        <dbReference type="Google" id="ProtNLM"/>
    </source>
</evidence>
<gene>
    <name evidence="1" type="ORF">ABID24_003892</name>
</gene>